<dbReference type="SUPFAM" id="SSF48403">
    <property type="entry name" value="Ankyrin repeat"/>
    <property type="match status" value="1"/>
</dbReference>
<feature type="domain" description="MIB/HERC2" evidence="15">
    <location>
        <begin position="170"/>
        <end position="249"/>
    </location>
</feature>
<dbReference type="EMBL" id="JARBDR010000141">
    <property type="protein sequence ID" value="KAJ8320551.1"/>
    <property type="molecule type" value="Genomic_DNA"/>
</dbReference>
<evidence type="ECO:0000256" key="9">
    <source>
        <dbReference type="ARBA" id="ARBA00022771"/>
    </source>
</evidence>
<keyword evidence="7" id="KW-0479">Metal-binding</keyword>
<dbReference type="PROSITE" id="PS51416">
    <property type="entry name" value="MIB_HERC2"/>
    <property type="match status" value="2"/>
</dbReference>
<dbReference type="PROSITE" id="PS50088">
    <property type="entry name" value="ANK_REPEAT"/>
    <property type="match status" value="3"/>
</dbReference>
<dbReference type="SMART" id="SM00248">
    <property type="entry name" value="ANK"/>
    <property type="match status" value="6"/>
</dbReference>
<gene>
    <name evidence="16" type="ORF">KUTeg_002138</name>
</gene>
<dbReference type="PRINTS" id="PR01415">
    <property type="entry name" value="ANKYRIN"/>
</dbReference>
<dbReference type="Pfam" id="PF18346">
    <property type="entry name" value="SH3_15"/>
    <property type="match status" value="2"/>
</dbReference>
<protein>
    <recommendedName>
        <fullName evidence="4">RING-type E3 ubiquitin transferase</fullName>
        <ecNumber evidence="4">2.3.2.27</ecNumber>
    </recommendedName>
</protein>
<dbReference type="SUPFAM" id="SSF57850">
    <property type="entry name" value="RING/U-box"/>
    <property type="match status" value="1"/>
</dbReference>
<keyword evidence="9 13" id="KW-0863">Zinc-finger</keyword>
<feature type="domain" description="MIB/HERC2" evidence="15">
    <location>
        <begin position="29"/>
        <end position="101"/>
    </location>
</feature>
<keyword evidence="12" id="KW-0040">ANK repeat</keyword>
<evidence type="ECO:0000256" key="2">
    <source>
        <dbReference type="ARBA" id="ARBA00004496"/>
    </source>
</evidence>
<dbReference type="SUPFAM" id="SSF159034">
    <property type="entry name" value="Mib/herc2 domain-like"/>
    <property type="match status" value="2"/>
</dbReference>
<dbReference type="PROSITE" id="PS01357">
    <property type="entry name" value="ZF_ZZ_1"/>
    <property type="match status" value="1"/>
</dbReference>
<keyword evidence="5" id="KW-0963">Cytoplasm</keyword>
<dbReference type="PROSITE" id="PS50297">
    <property type="entry name" value="ANK_REP_REGION"/>
    <property type="match status" value="3"/>
</dbReference>
<evidence type="ECO:0000256" key="6">
    <source>
        <dbReference type="ARBA" id="ARBA00022679"/>
    </source>
</evidence>
<comment type="subcellular location">
    <subcellularLocation>
        <location evidence="2">Cytoplasm</location>
    </subcellularLocation>
</comment>
<dbReference type="InterPro" id="IPR010606">
    <property type="entry name" value="Mib_Herc2"/>
</dbReference>
<name>A0ABQ9FUX2_TEGGR</name>
<evidence type="ECO:0000256" key="7">
    <source>
        <dbReference type="ARBA" id="ARBA00022723"/>
    </source>
</evidence>
<dbReference type="Gene3D" id="3.30.60.90">
    <property type="match status" value="1"/>
</dbReference>
<evidence type="ECO:0000259" key="15">
    <source>
        <dbReference type="PROSITE" id="PS51416"/>
    </source>
</evidence>
<evidence type="ECO:0000256" key="11">
    <source>
        <dbReference type="ARBA" id="ARBA00022833"/>
    </source>
</evidence>
<keyword evidence="10" id="KW-0833">Ubl conjugation pathway</keyword>
<evidence type="ECO:0000256" key="12">
    <source>
        <dbReference type="PROSITE-ProRule" id="PRU00023"/>
    </source>
</evidence>
<evidence type="ECO:0000256" key="3">
    <source>
        <dbReference type="ARBA" id="ARBA00004906"/>
    </source>
</evidence>
<evidence type="ECO:0000256" key="8">
    <source>
        <dbReference type="ARBA" id="ARBA00022737"/>
    </source>
</evidence>
<keyword evidence="8" id="KW-0677">Repeat</keyword>
<evidence type="ECO:0000259" key="14">
    <source>
        <dbReference type="PROSITE" id="PS50135"/>
    </source>
</evidence>
<dbReference type="Gene3D" id="2.30.30.40">
    <property type="entry name" value="SH3 Domains"/>
    <property type="match status" value="2"/>
</dbReference>
<keyword evidence="6" id="KW-0808">Transferase</keyword>
<dbReference type="Pfam" id="PF00569">
    <property type="entry name" value="ZZ"/>
    <property type="match status" value="1"/>
</dbReference>
<accession>A0ABQ9FUX2</accession>
<dbReference type="InterPro" id="IPR040847">
    <property type="entry name" value="SH3_15"/>
</dbReference>
<evidence type="ECO:0000256" key="13">
    <source>
        <dbReference type="PROSITE-ProRule" id="PRU00228"/>
    </source>
</evidence>
<comment type="caution">
    <text evidence="16">The sequence shown here is derived from an EMBL/GenBank/DDBJ whole genome shotgun (WGS) entry which is preliminary data.</text>
</comment>
<evidence type="ECO:0000256" key="1">
    <source>
        <dbReference type="ARBA" id="ARBA00000900"/>
    </source>
</evidence>
<dbReference type="PANTHER" id="PTHR24202">
    <property type="entry name" value="E3 UBIQUITIN-PROTEIN LIGASE MIB2"/>
    <property type="match status" value="1"/>
</dbReference>
<organism evidence="16 17">
    <name type="scientific">Tegillarca granosa</name>
    <name type="common">Malaysian cockle</name>
    <name type="synonym">Anadara granosa</name>
    <dbReference type="NCBI Taxonomy" id="220873"/>
    <lineage>
        <taxon>Eukaryota</taxon>
        <taxon>Metazoa</taxon>
        <taxon>Spiralia</taxon>
        <taxon>Lophotrochozoa</taxon>
        <taxon>Mollusca</taxon>
        <taxon>Bivalvia</taxon>
        <taxon>Autobranchia</taxon>
        <taxon>Pteriomorphia</taxon>
        <taxon>Arcoida</taxon>
        <taxon>Arcoidea</taxon>
        <taxon>Arcidae</taxon>
        <taxon>Tegillarca</taxon>
    </lineage>
</organism>
<dbReference type="InterPro" id="IPR037252">
    <property type="entry name" value="Mib_Herc2_sf"/>
</dbReference>
<feature type="repeat" description="ANK" evidence="12">
    <location>
        <begin position="631"/>
        <end position="664"/>
    </location>
</feature>
<dbReference type="Pfam" id="PF12796">
    <property type="entry name" value="Ank_2"/>
    <property type="match status" value="2"/>
</dbReference>
<evidence type="ECO:0000313" key="16">
    <source>
        <dbReference type="EMBL" id="KAJ8320551.1"/>
    </source>
</evidence>
<dbReference type="Pfam" id="PF06701">
    <property type="entry name" value="MIB_HERC2"/>
    <property type="match status" value="2"/>
</dbReference>
<dbReference type="InterPro" id="IPR000433">
    <property type="entry name" value="Znf_ZZ"/>
</dbReference>
<keyword evidence="17" id="KW-1185">Reference proteome</keyword>
<proteinExistence type="predicted"/>
<dbReference type="InterPro" id="IPR002110">
    <property type="entry name" value="Ankyrin_rpt"/>
</dbReference>
<evidence type="ECO:0000256" key="4">
    <source>
        <dbReference type="ARBA" id="ARBA00012483"/>
    </source>
</evidence>
<comment type="catalytic activity">
    <reaction evidence="1">
        <text>S-ubiquitinyl-[E2 ubiquitin-conjugating enzyme]-L-cysteine + [acceptor protein]-L-lysine = [E2 ubiquitin-conjugating enzyme]-L-cysteine + N(6)-ubiquitinyl-[acceptor protein]-L-lysine.</text>
        <dbReference type="EC" id="2.3.2.27"/>
    </reaction>
</comment>
<dbReference type="Gene3D" id="1.25.40.20">
    <property type="entry name" value="Ankyrin repeat-containing domain"/>
    <property type="match status" value="3"/>
</dbReference>
<dbReference type="PROSITE" id="PS50135">
    <property type="entry name" value="ZF_ZZ_2"/>
    <property type="match status" value="1"/>
</dbReference>
<dbReference type="SMART" id="SM00291">
    <property type="entry name" value="ZnF_ZZ"/>
    <property type="match status" value="1"/>
</dbReference>
<evidence type="ECO:0000313" key="17">
    <source>
        <dbReference type="Proteomes" id="UP001217089"/>
    </source>
</evidence>
<dbReference type="InterPro" id="IPR036770">
    <property type="entry name" value="Ankyrin_rpt-contain_sf"/>
</dbReference>
<sequence>MGLVNNIQFQELFASRKKYTELLFICLFTLYIREVNMSEGLRVVRGPDWNLGNKDGGEGHAGTVVHDNNDNTWDIIWDMGCRTQCNAGKNGKYDLRIIDNAPTGARHSCVTCDICKKSRILGTRWKCTVCFDFDLCALCYLQDKHDLNHAFIRFDKETSEGVHVPKRAASQKTKLLGIYPGAEVMRGPDWEYGTQDGGVGSRGVVIDLRSFGSDTGGRNAVKVRWSNDESNVYRLGHKGKVDVECVEPATGGFYYKDHLPLAGAKETATKGNPEMNQSILKIGDKVCVDIPEKALKEVQKGHGGWSLRMTECIGNVGIVKGFQGDDTVEVEYGSDKWQFYAGAVRKVHNIKVGDTVKILENEQKAMLLQKEHGGWEEDMKKSLGKVGKVIKLDSDGDAVVAFGHQAWVFNPACLIPVQGVKPDELQEKQDFRVAAEEVNAGLARLFAHLVMLDTLGRQTVGAEQVVTAAAQGNLSAVKSLIQQNPKLVNEEYKGLTPLIIASHQGHKEIVEFLLNSKANIDAKDAKGNTALLAALSGKEEQIALFLIERGADVNVVNKDGRTAAHAAAFESLCTPLKQILQKGCNPSLKDDDGDTPLHDAISKKCDRAVALLTNHLKCDMGKAKINCTDDGGMTPLHLAAIEGYFEMFLQLLGMTTANQNNERFKIACLMIQNGAEIQVRNNRGGTILDVCRNERLRDAVREFIAKTWKSHRY</sequence>
<feature type="repeat" description="ANK" evidence="12">
    <location>
        <begin position="493"/>
        <end position="525"/>
    </location>
</feature>
<dbReference type="InterPro" id="IPR043145">
    <property type="entry name" value="Znf_ZZ_sf"/>
</dbReference>
<reference evidence="16 17" key="1">
    <citation type="submission" date="2022-12" db="EMBL/GenBank/DDBJ databases">
        <title>Chromosome-level genome of Tegillarca granosa.</title>
        <authorList>
            <person name="Kim J."/>
        </authorList>
    </citation>
    <scope>NUCLEOTIDE SEQUENCE [LARGE SCALE GENOMIC DNA]</scope>
    <source>
        <strain evidence="16">Teg-2019</strain>
        <tissue evidence="16">Adductor muscle</tissue>
    </source>
</reference>
<dbReference type="EC" id="2.3.2.27" evidence="4"/>
<dbReference type="PANTHER" id="PTHR24202:SF4">
    <property type="entry name" value="E3 UBIQUITIN-PROTEIN LIGASE MIB2-RELATED"/>
    <property type="match status" value="1"/>
</dbReference>
<feature type="repeat" description="ANK" evidence="12">
    <location>
        <begin position="526"/>
        <end position="558"/>
    </location>
</feature>
<dbReference type="Proteomes" id="UP001217089">
    <property type="component" value="Unassembled WGS sequence"/>
</dbReference>
<feature type="domain" description="ZZ-type" evidence="14">
    <location>
        <begin position="107"/>
        <end position="159"/>
    </location>
</feature>
<comment type="pathway">
    <text evidence="3">Protein modification; protein ubiquitination.</text>
</comment>
<evidence type="ECO:0000256" key="5">
    <source>
        <dbReference type="ARBA" id="ARBA00022490"/>
    </source>
</evidence>
<keyword evidence="11" id="KW-0862">Zinc</keyword>
<evidence type="ECO:0000256" key="10">
    <source>
        <dbReference type="ARBA" id="ARBA00022786"/>
    </source>
</evidence>